<comment type="caution">
    <text evidence="3">The sequence shown here is derived from an EMBL/GenBank/DDBJ whole genome shotgun (WGS) entry which is preliminary data.</text>
</comment>
<dbReference type="InterPro" id="IPR029016">
    <property type="entry name" value="GAF-like_dom_sf"/>
</dbReference>
<gene>
    <name evidence="3" type="ORF">ERUC_LOCUS8946</name>
</gene>
<evidence type="ECO:0000256" key="1">
    <source>
        <dbReference type="ARBA" id="ARBA00008235"/>
    </source>
</evidence>
<dbReference type="SUPFAM" id="SSF55781">
    <property type="entry name" value="GAF domain-like"/>
    <property type="match status" value="1"/>
</dbReference>
<proteinExistence type="inferred from homology"/>
<accession>A0ABC8JH72</accession>
<dbReference type="Gene3D" id="3.30.450.40">
    <property type="match status" value="1"/>
</dbReference>
<evidence type="ECO:0000313" key="4">
    <source>
        <dbReference type="Proteomes" id="UP001642260"/>
    </source>
</evidence>
<comment type="similarity">
    <text evidence="1">Belongs to the phytochrome family.</text>
</comment>
<dbReference type="Proteomes" id="UP001642260">
    <property type="component" value="Unassembled WGS sequence"/>
</dbReference>
<evidence type="ECO:0000313" key="3">
    <source>
        <dbReference type="EMBL" id="CAH8320395.1"/>
    </source>
</evidence>
<name>A0ABC8JH72_ERUVS</name>
<sequence length="140" mass="15736">MNFGGGDGVTVNTEAFERAVYAISKISKNRGGHLIVPPVKGLCFLLYLHTAMEKSFMDLVMVVSFMGRISKMSLSQMEFRSYSLFPVEILSSCVILLWRVRDLTGYDRVMVYKFHEDKHGEVVAGSRGEDLEPYIALSSD</sequence>
<organism evidence="3 4">
    <name type="scientific">Eruca vesicaria subsp. sativa</name>
    <name type="common">Garden rocket</name>
    <name type="synonym">Eruca sativa</name>
    <dbReference type="NCBI Taxonomy" id="29727"/>
    <lineage>
        <taxon>Eukaryota</taxon>
        <taxon>Viridiplantae</taxon>
        <taxon>Streptophyta</taxon>
        <taxon>Embryophyta</taxon>
        <taxon>Tracheophyta</taxon>
        <taxon>Spermatophyta</taxon>
        <taxon>Magnoliopsida</taxon>
        <taxon>eudicotyledons</taxon>
        <taxon>Gunneridae</taxon>
        <taxon>Pentapetalae</taxon>
        <taxon>rosids</taxon>
        <taxon>malvids</taxon>
        <taxon>Brassicales</taxon>
        <taxon>Brassicaceae</taxon>
        <taxon>Brassiceae</taxon>
        <taxon>Eruca</taxon>
    </lineage>
</organism>
<dbReference type="EMBL" id="CAKOAT010092932">
    <property type="protein sequence ID" value="CAH8320395.1"/>
    <property type="molecule type" value="Genomic_DNA"/>
</dbReference>
<keyword evidence="4" id="KW-1185">Reference proteome</keyword>
<protein>
    <recommendedName>
        <fullName evidence="2">Phytochrome chromophore attachment site domain-containing protein</fullName>
    </recommendedName>
</protein>
<dbReference type="InterPro" id="IPR016132">
    <property type="entry name" value="Phyto_chromo_attachment"/>
</dbReference>
<dbReference type="AlphaFoldDB" id="A0ABC8JH72"/>
<feature type="domain" description="Phytochrome chromophore attachment site" evidence="2">
    <location>
        <begin position="88"/>
        <end position="140"/>
    </location>
</feature>
<reference evidence="3 4" key="1">
    <citation type="submission" date="2022-03" db="EMBL/GenBank/DDBJ databases">
        <authorList>
            <person name="Macdonald S."/>
            <person name="Ahmed S."/>
            <person name="Newling K."/>
        </authorList>
    </citation>
    <scope>NUCLEOTIDE SEQUENCE [LARGE SCALE GENOMIC DNA]</scope>
</reference>
<dbReference type="PROSITE" id="PS50046">
    <property type="entry name" value="PHYTOCHROME_2"/>
    <property type="match status" value="1"/>
</dbReference>
<evidence type="ECO:0000259" key="2">
    <source>
        <dbReference type="PROSITE" id="PS50046"/>
    </source>
</evidence>